<evidence type="ECO:0000313" key="1">
    <source>
        <dbReference type="EMBL" id="VEL19614.1"/>
    </source>
</evidence>
<accession>A0A3S5ABB2</accession>
<sequence>MLFSWLRYGVLNVRVFHSVQAERAHLPVVNQSHLLAGGLIKPIAISVRPGSPMRNWWKSQLGVKE</sequence>
<dbReference type="AlphaFoldDB" id="A0A3S5ABB2"/>
<reference evidence="1" key="1">
    <citation type="submission" date="2018-11" db="EMBL/GenBank/DDBJ databases">
        <authorList>
            <consortium name="Pathogen Informatics"/>
        </authorList>
    </citation>
    <scope>NUCLEOTIDE SEQUENCE</scope>
</reference>
<keyword evidence="2" id="KW-1185">Reference proteome</keyword>
<dbReference type="EMBL" id="CAAALY010042358">
    <property type="protein sequence ID" value="VEL19614.1"/>
    <property type="molecule type" value="Genomic_DNA"/>
</dbReference>
<proteinExistence type="predicted"/>
<dbReference type="Proteomes" id="UP000784294">
    <property type="component" value="Unassembled WGS sequence"/>
</dbReference>
<comment type="caution">
    <text evidence="1">The sequence shown here is derived from an EMBL/GenBank/DDBJ whole genome shotgun (WGS) entry which is preliminary data.</text>
</comment>
<evidence type="ECO:0000313" key="2">
    <source>
        <dbReference type="Proteomes" id="UP000784294"/>
    </source>
</evidence>
<protein>
    <submittedName>
        <fullName evidence="1">Uncharacterized protein</fullName>
    </submittedName>
</protein>
<organism evidence="1 2">
    <name type="scientific">Protopolystoma xenopodis</name>
    <dbReference type="NCBI Taxonomy" id="117903"/>
    <lineage>
        <taxon>Eukaryota</taxon>
        <taxon>Metazoa</taxon>
        <taxon>Spiralia</taxon>
        <taxon>Lophotrochozoa</taxon>
        <taxon>Platyhelminthes</taxon>
        <taxon>Monogenea</taxon>
        <taxon>Polyopisthocotylea</taxon>
        <taxon>Polystomatidea</taxon>
        <taxon>Polystomatidae</taxon>
        <taxon>Protopolystoma</taxon>
    </lineage>
</organism>
<name>A0A3S5ABB2_9PLAT</name>
<gene>
    <name evidence="1" type="ORF">PXEA_LOCUS13054</name>
</gene>